<evidence type="ECO:0000313" key="1">
    <source>
        <dbReference type="EMBL" id="CCA57105.1"/>
    </source>
</evidence>
<organism evidence="1 2">
    <name type="scientific">Streptomyces venezuelae (strain ATCC 10712 / CBS 650.69 / DSM 40230 / JCM 4526 / NBRC 13096 / PD 04745)</name>
    <dbReference type="NCBI Taxonomy" id="953739"/>
    <lineage>
        <taxon>Bacteria</taxon>
        <taxon>Bacillati</taxon>
        <taxon>Actinomycetota</taxon>
        <taxon>Actinomycetes</taxon>
        <taxon>Kitasatosporales</taxon>
        <taxon>Streptomycetaceae</taxon>
        <taxon>Streptomyces</taxon>
    </lineage>
</organism>
<dbReference type="HOGENOM" id="CLU_1980434_0_0_11"/>
<reference evidence="1 2" key="1">
    <citation type="journal article" date="2011" name="BMC Genomics">
        <title>Genome-wide analysis of the role of GlnR in Streptomyces venezuelae provides new insights into global nitrogen regulation in actinomycetes.</title>
        <authorList>
            <person name="Pullan S.T."/>
            <person name="Bibb M.J."/>
            <person name="Merrick M."/>
        </authorList>
    </citation>
    <scope>NUCLEOTIDE SEQUENCE [LARGE SCALE GENOMIC DNA]</scope>
    <source>
        <strain evidence="2">ATCC 10712 / CBS 650.69 / DSM 40230 / JCM 4526 / NBRC 13096 / PD 04745</strain>
    </source>
</reference>
<name>F2REI2_STRVP</name>
<dbReference type="Proteomes" id="UP000006854">
    <property type="component" value="Chromosome"/>
</dbReference>
<dbReference type="EMBL" id="FR845719">
    <property type="protein sequence ID" value="CCA57105.1"/>
    <property type="molecule type" value="Genomic_DNA"/>
</dbReference>
<dbReference type="KEGG" id="sve:SVEN_3819"/>
<evidence type="ECO:0000313" key="2">
    <source>
        <dbReference type="Proteomes" id="UP000006854"/>
    </source>
</evidence>
<sequence>MDHLGVAVRQVFLLNLFAGRAVGSVIWATKSLAVRTRPPSIAEDVSGLRWEVTWALTRTPVSGMAAPRCCPSTRQPCQSRGRDAVIGFLDGSSPAFGSNVTKPCDRTRTRCALRRHPVGVITGAPA</sequence>
<proteinExistence type="predicted"/>
<accession>F2REI2</accession>
<protein>
    <submittedName>
        <fullName evidence="1">Uncharacterized protein</fullName>
    </submittedName>
</protein>
<dbReference type="STRING" id="953739.SVEN_3819"/>
<dbReference type="AlphaFoldDB" id="F2REI2"/>
<gene>
    <name evidence="1" type="ordered locus">SVEN_3819</name>
</gene>
<keyword evidence="2" id="KW-1185">Reference proteome</keyword>